<evidence type="ECO:0000313" key="2">
    <source>
        <dbReference type="EMBL" id="KAJ8303912.1"/>
    </source>
</evidence>
<reference evidence="2 3" key="1">
    <citation type="submission" date="2022-12" db="EMBL/GenBank/DDBJ databases">
        <title>Chromosome-level genome of Tegillarca granosa.</title>
        <authorList>
            <person name="Kim J."/>
        </authorList>
    </citation>
    <scope>NUCLEOTIDE SEQUENCE [LARGE SCALE GENOMIC DNA]</scope>
    <source>
        <strain evidence="2">Teg-2019</strain>
        <tissue evidence="2">Adductor muscle</tissue>
    </source>
</reference>
<evidence type="ECO:0000313" key="3">
    <source>
        <dbReference type="Proteomes" id="UP001217089"/>
    </source>
</evidence>
<name>A0ABQ9EK03_TEGGR</name>
<feature type="region of interest" description="Disordered" evidence="1">
    <location>
        <begin position="1"/>
        <end position="22"/>
    </location>
</feature>
<protein>
    <submittedName>
        <fullName evidence="2">Uncharacterized protein</fullName>
    </submittedName>
</protein>
<keyword evidence="3" id="KW-1185">Reference proteome</keyword>
<gene>
    <name evidence="2" type="ORF">KUTeg_017495</name>
</gene>
<dbReference type="EMBL" id="JARBDR010000903">
    <property type="protein sequence ID" value="KAJ8303912.1"/>
    <property type="molecule type" value="Genomic_DNA"/>
</dbReference>
<accession>A0ABQ9EK03</accession>
<organism evidence="2 3">
    <name type="scientific">Tegillarca granosa</name>
    <name type="common">Malaysian cockle</name>
    <name type="synonym">Anadara granosa</name>
    <dbReference type="NCBI Taxonomy" id="220873"/>
    <lineage>
        <taxon>Eukaryota</taxon>
        <taxon>Metazoa</taxon>
        <taxon>Spiralia</taxon>
        <taxon>Lophotrochozoa</taxon>
        <taxon>Mollusca</taxon>
        <taxon>Bivalvia</taxon>
        <taxon>Autobranchia</taxon>
        <taxon>Pteriomorphia</taxon>
        <taxon>Arcoida</taxon>
        <taxon>Arcoidea</taxon>
        <taxon>Arcidae</taxon>
        <taxon>Tegillarca</taxon>
    </lineage>
</organism>
<dbReference type="Proteomes" id="UP001217089">
    <property type="component" value="Unassembled WGS sequence"/>
</dbReference>
<evidence type="ECO:0000256" key="1">
    <source>
        <dbReference type="SAM" id="MobiDB-lite"/>
    </source>
</evidence>
<proteinExistence type="predicted"/>
<comment type="caution">
    <text evidence="2">The sequence shown here is derived from an EMBL/GenBank/DDBJ whole genome shotgun (WGS) entry which is preliminary data.</text>
</comment>
<sequence length="69" mass="8020">MKMTHLESDTGQNIAGLDNRTRSLIDDLKNTDKVERKMDENHYVTDARLQKLEEAIIEGKSQDYKLKIN</sequence>